<gene>
    <name evidence="1" type="ORF">J42TS3_26350</name>
</gene>
<name>A0ABQ4MCA0_9BACL</name>
<dbReference type="EMBL" id="BOSL01000007">
    <property type="protein sequence ID" value="GIP53600.1"/>
    <property type="molecule type" value="Genomic_DNA"/>
</dbReference>
<evidence type="ECO:0000313" key="2">
    <source>
        <dbReference type="Proteomes" id="UP000679992"/>
    </source>
</evidence>
<accession>A0ABQ4MCA0</accession>
<evidence type="ECO:0000313" key="1">
    <source>
        <dbReference type="EMBL" id="GIP53600.1"/>
    </source>
</evidence>
<keyword evidence="2" id="KW-1185">Reference proteome</keyword>
<dbReference type="Proteomes" id="UP000679992">
    <property type="component" value="Unassembled WGS sequence"/>
</dbReference>
<proteinExistence type="predicted"/>
<comment type="caution">
    <text evidence="1">The sequence shown here is derived from an EMBL/GenBank/DDBJ whole genome shotgun (WGS) entry which is preliminary data.</text>
</comment>
<sequence>MKGKQSDPVGIETCTVKFKATRSYITGLLNSEDLAAVRLIYIFVDYYEIVD</sequence>
<protein>
    <submittedName>
        <fullName evidence="1">Uncharacterized protein</fullName>
    </submittedName>
</protein>
<organism evidence="1 2">
    <name type="scientific">Paenibacillus vini</name>
    <dbReference type="NCBI Taxonomy" id="1476024"/>
    <lineage>
        <taxon>Bacteria</taxon>
        <taxon>Bacillati</taxon>
        <taxon>Bacillota</taxon>
        <taxon>Bacilli</taxon>
        <taxon>Bacillales</taxon>
        <taxon>Paenibacillaceae</taxon>
        <taxon>Paenibacillus</taxon>
    </lineage>
</organism>
<reference evidence="1 2" key="1">
    <citation type="submission" date="2021-03" db="EMBL/GenBank/DDBJ databases">
        <title>Antimicrobial resistance genes in bacteria isolated from Japanese honey, and their potential for conferring macrolide and lincosamide resistance in the American foulbrood pathogen Paenibacillus larvae.</title>
        <authorList>
            <person name="Okamoto M."/>
            <person name="Kumagai M."/>
            <person name="Kanamori H."/>
            <person name="Takamatsu D."/>
        </authorList>
    </citation>
    <scope>NUCLEOTIDE SEQUENCE [LARGE SCALE GENOMIC DNA]</scope>
    <source>
        <strain evidence="1 2">J42TS3</strain>
    </source>
</reference>